<accession>A0A3M4SBN7</accession>
<protein>
    <submittedName>
        <fullName evidence="1">Uncharacterized protein</fullName>
    </submittedName>
</protein>
<organism evidence="1 2">
    <name type="scientific">Pseudomonas syringae pv. primulae</name>
    <dbReference type="NCBI Taxonomy" id="251707"/>
    <lineage>
        <taxon>Bacteria</taxon>
        <taxon>Pseudomonadati</taxon>
        <taxon>Pseudomonadota</taxon>
        <taxon>Gammaproteobacteria</taxon>
        <taxon>Pseudomonadales</taxon>
        <taxon>Pseudomonadaceae</taxon>
        <taxon>Pseudomonas</taxon>
    </lineage>
</organism>
<evidence type="ECO:0000313" key="2">
    <source>
        <dbReference type="Proteomes" id="UP000276615"/>
    </source>
</evidence>
<sequence>MASRSLVIIFSSLTAANWATSGATLGVKTSHKPMIEDDGSAMVRAPVSTVVMVMP</sequence>
<reference evidence="1 2" key="1">
    <citation type="submission" date="2018-08" db="EMBL/GenBank/DDBJ databases">
        <title>Recombination of ecologically and evolutionarily significant loci maintains genetic cohesion in the Pseudomonas syringae species complex.</title>
        <authorList>
            <person name="Dillon M."/>
            <person name="Thakur S."/>
            <person name="Almeida R.N.D."/>
            <person name="Weir B.S."/>
            <person name="Guttman D.S."/>
        </authorList>
    </citation>
    <scope>NUCLEOTIDE SEQUENCE [LARGE SCALE GENOMIC DNA]</scope>
    <source>
        <strain evidence="1 2">ICMP 8670</strain>
    </source>
</reference>
<dbReference type="Proteomes" id="UP000276615">
    <property type="component" value="Unassembled WGS sequence"/>
</dbReference>
<evidence type="ECO:0000313" key="1">
    <source>
        <dbReference type="EMBL" id="RMR12423.1"/>
    </source>
</evidence>
<proteinExistence type="predicted"/>
<dbReference type="AlphaFoldDB" id="A0A3M4SBN7"/>
<gene>
    <name evidence="1" type="ORF">ALP92_200066</name>
</gene>
<dbReference type="EMBL" id="RBRQ01000099">
    <property type="protein sequence ID" value="RMR12423.1"/>
    <property type="molecule type" value="Genomic_DNA"/>
</dbReference>
<name>A0A3M4SBN7_9PSED</name>
<comment type="caution">
    <text evidence="1">The sequence shown here is derived from an EMBL/GenBank/DDBJ whole genome shotgun (WGS) entry which is preliminary data.</text>
</comment>